<evidence type="ECO:0000256" key="1">
    <source>
        <dbReference type="ARBA" id="ARBA00022448"/>
    </source>
</evidence>
<dbReference type="Proteomes" id="UP000645865">
    <property type="component" value="Unassembled WGS sequence"/>
</dbReference>
<evidence type="ECO:0000313" key="7">
    <source>
        <dbReference type="Proteomes" id="UP000645865"/>
    </source>
</evidence>
<evidence type="ECO:0000259" key="5">
    <source>
        <dbReference type="PROSITE" id="PS51352"/>
    </source>
</evidence>
<dbReference type="GO" id="GO:0015035">
    <property type="term" value="F:protein-disulfide reductase activity"/>
    <property type="evidence" value="ECO:0007669"/>
    <property type="project" value="TreeGrafter"/>
</dbReference>
<evidence type="ECO:0000313" key="6">
    <source>
        <dbReference type="EMBL" id="MBI6626688.1"/>
    </source>
</evidence>
<evidence type="ECO:0000256" key="2">
    <source>
        <dbReference type="ARBA" id="ARBA00022982"/>
    </source>
</evidence>
<dbReference type="AlphaFoldDB" id="A0A8I1JE99"/>
<protein>
    <submittedName>
        <fullName evidence="6">Thiol reductase thioredoxin</fullName>
    </submittedName>
</protein>
<organism evidence="6 7">
    <name type="scientific">Pseudomonas rhodesiae</name>
    <dbReference type="NCBI Taxonomy" id="76760"/>
    <lineage>
        <taxon>Bacteria</taxon>
        <taxon>Pseudomonadati</taxon>
        <taxon>Pseudomonadota</taxon>
        <taxon>Gammaproteobacteria</taxon>
        <taxon>Pseudomonadales</taxon>
        <taxon>Pseudomonadaceae</taxon>
        <taxon>Pseudomonas</taxon>
    </lineage>
</organism>
<dbReference type="GO" id="GO:0045454">
    <property type="term" value="P:cell redox homeostasis"/>
    <property type="evidence" value="ECO:0007669"/>
    <property type="project" value="TreeGrafter"/>
</dbReference>
<dbReference type="PROSITE" id="PS51352">
    <property type="entry name" value="THIOREDOXIN_2"/>
    <property type="match status" value="1"/>
</dbReference>
<reference evidence="6" key="1">
    <citation type="submission" date="2020-12" db="EMBL/GenBank/DDBJ databases">
        <title>Comparative genomic insights into the epidemiology and virulence of plant pathogenic Pseudomonads from Turkey.</title>
        <authorList>
            <person name="Dillon M."/>
            <person name="Ruiz-Bedoya T."/>
            <person name="Bendalovic-Torma C."/>
            <person name="Guttman K.M."/>
            <person name="Kwak H."/>
            <person name="Middleton M.A."/>
            <person name="Wang P.W."/>
            <person name="Horuz S."/>
            <person name="Aysan Y."/>
            <person name="Guttman D.S."/>
        </authorList>
    </citation>
    <scope>NUCLEOTIDE SEQUENCE</scope>
    <source>
        <strain evidence="6">S5_IA_3a</strain>
    </source>
</reference>
<proteinExistence type="predicted"/>
<dbReference type="CDD" id="cd02947">
    <property type="entry name" value="TRX_family"/>
    <property type="match status" value="1"/>
</dbReference>
<comment type="caution">
    <text evidence="6">The sequence shown here is derived from an EMBL/GenBank/DDBJ whole genome shotgun (WGS) entry which is preliminary data.</text>
</comment>
<evidence type="ECO:0000256" key="3">
    <source>
        <dbReference type="ARBA" id="ARBA00023157"/>
    </source>
</evidence>
<evidence type="ECO:0000256" key="4">
    <source>
        <dbReference type="ARBA" id="ARBA00023284"/>
    </source>
</evidence>
<dbReference type="Gene3D" id="3.40.30.10">
    <property type="entry name" value="Glutaredoxin"/>
    <property type="match status" value="1"/>
</dbReference>
<feature type="domain" description="Thioredoxin" evidence="5">
    <location>
        <begin position="1"/>
        <end position="108"/>
    </location>
</feature>
<keyword evidence="1" id="KW-0813">Transport</keyword>
<dbReference type="PRINTS" id="PR00421">
    <property type="entry name" value="THIOREDOXIN"/>
</dbReference>
<dbReference type="PROSITE" id="PS00194">
    <property type="entry name" value="THIOREDOXIN_1"/>
    <property type="match status" value="1"/>
</dbReference>
<dbReference type="InterPro" id="IPR036249">
    <property type="entry name" value="Thioredoxin-like_sf"/>
</dbReference>
<dbReference type="InterPro" id="IPR017937">
    <property type="entry name" value="Thioredoxin_CS"/>
</dbReference>
<dbReference type="EMBL" id="JAEILH010000040">
    <property type="protein sequence ID" value="MBI6626688.1"/>
    <property type="molecule type" value="Genomic_DNA"/>
</dbReference>
<keyword evidence="2" id="KW-0249">Electron transport</keyword>
<dbReference type="GO" id="GO:0005829">
    <property type="term" value="C:cytosol"/>
    <property type="evidence" value="ECO:0007669"/>
    <property type="project" value="TreeGrafter"/>
</dbReference>
<keyword evidence="3" id="KW-1015">Disulfide bond</keyword>
<keyword evidence="4" id="KW-0676">Redox-active center</keyword>
<dbReference type="InterPro" id="IPR013766">
    <property type="entry name" value="Thioredoxin_domain"/>
</dbReference>
<accession>A0A8I1JE99</accession>
<sequence>MPSIVTITEENFKQEIYEALDVVLLDLWAPWCAPCKTLSPIIDKLAALPSINLKVAKLDVEQYPEMMRRLGLRGIPALLVFKDGQEIARELGTKTLYQLKEWLTSYGIQFIEPSVPAVDTPSFDAFYGDLQLKQFLFDRLKTHARRLELRASPEPFWENGVGTPSAAMVHAADPLIFERITGLPTALAWALDFVGPYRPEDIQQLSDHLKPGKNLSFVPLKLIESFLHETTFDWAGLLSLSPSLEGLRKEWLSLVKHQLGSSPSIEQNYINLVARLNQLSATQDPAVAEVAKLIHAVSPPPHVSDTDAWTHIFILASDLLFPIAQHCCGWSFEDRQGEERRFNWLTEQEQRTPSGTFTDEEYRVFNELWSSQNEAYQIKGAAFFGDQTQSLRPIQDCMREHLVRILNSAPHLNLG</sequence>
<dbReference type="Pfam" id="PF00085">
    <property type="entry name" value="Thioredoxin"/>
    <property type="match status" value="1"/>
</dbReference>
<dbReference type="PANTHER" id="PTHR45663:SF11">
    <property type="entry name" value="GEO12009P1"/>
    <property type="match status" value="1"/>
</dbReference>
<dbReference type="PANTHER" id="PTHR45663">
    <property type="entry name" value="GEO12009P1"/>
    <property type="match status" value="1"/>
</dbReference>
<gene>
    <name evidence="6" type="ORF">YA0853_23945</name>
</gene>
<dbReference type="RefSeq" id="WP_052202206.1">
    <property type="nucleotide sequence ID" value="NZ_JAEILH010000040.1"/>
</dbReference>
<dbReference type="SUPFAM" id="SSF52833">
    <property type="entry name" value="Thioredoxin-like"/>
    <property type="match status" value="1"/>
</dbReference>
<name>A0A8I1JE99_9PSED</name>